<feature type="region of interest" description="Disordered" evidence="2">
    <location>
        <begin position="451"/>
        <end position="473"/>
    </location>
</feature>
<comment type="caution">
    <text evidence="5">The sequence shown here is derived from an EMBL/GenBank/DDBJ whole genome shotgun (WGS) entry which is preliminary data.</text>
</comment>
<evidence type="ECO:0000313" key="5">
    <source>
        <dbReference type="EMBL" id="KAK6340031.1"/>
    </source>
</evidence>
<gene>
    <name evidence="5" type="ORF">TWF730_001808</name>
</gene>
<evidence type="ECO:0000256" key="2">
    <source>
        <dbReference type="SAM" id="MobiDB-lite"/>
    </source>
</evidence>
<dbReference type="GO" id="GO:0004190">
    <property type="term" value="F:aspartic-type endopeptidase activity"/>
    <property type="evidence" value="ECO:0007669"/>
    <property type="project" value="InterPro"/>
</dbReference>
<keyword evidence="3" id="KW-1133">Transmembrane helix</keyword>
<dbReference type="EMBL" id="JAVHNS010000011">
    <property type="protein sequence ID" value="KAK6340031.1"/>
    <property type="molecule type" value="Genomic_DNA"/>
</dbReference>
<feature type="region of interest" description="Disordered" evidence="2">
    <location>
        <begin position="540"/>
        <end position="577"/>
    </location>
</feature>
<keyword evidence="3" id="KW-0472">Membrane</keyword>
<feature type="transmembrane region" description="Helical" evidence="3">
    <location>
        <begin position="476"/>
        <end position="503"/>
    </location>
</feature>
<name>A0AAV9UGA1_9PEZI</name>
<evidence type="ECO:0000313" key="6">
    <source>
        <dbReference type="Proteomes" id="UP001373714"/>
    </source>
</evidence>
<dbReference type="AlphaFoldDB" id="A0AAV9UGA1"/>
<feature type="domain" description="Peptidase A1" evidence="4">
    <location>
        <begin position="95"/>
        <end position="428"/>
    </location>
</feature>
<protein>
    <recommendedName>
        <fullName evidence="4">Peptidase A1 domain-containing protein</fullName>
    </recommendedName>
</protein>
<comment type="similarity">
    <text evidence="1">Belongs to the peptidase A1 family.</text>
</comment>
<dbReference type="SUPFAM" id="SSF50630">
    <property type="entry name" value="Acid proteases"/>
    <property type="match status" value="1"/>
</dbReference>
<organism evidence="5 6">
    <name type="scientific">Orbilia blumenaviensis</name>
    <dbReference type="NCBI Taxonomy" id="1796055"/>
    <lineage>
        <taxon>Eukaryota</taxon>
        <taxon>Fungi</taxon>
        <taxon>Dikarya</taxon>
        <taxon>Ascomycota</taxon>
        <taxon>Pezizomycotina</taxon>
        <taxon>Orbiliomycetes</taxon>
        <taxon>Orbiliales</taxon>
        <taxon>Orbiliaceae</taxon>
        <taxon>Orbilia</taxon>
    </lineage>
</organism>
<feature type="transmembrane region" description="Helical" evidence="3">
    <location>
        <begin position="16"/>
        <end position="36"/>
    </location>
</feature>
<keyword evidence="6" id="KW-1185">Reference proteome</keyword>
<dbReference type="InterPro" id="IPR001461">
    <property type="entry name" value="Aspartic_peptidase_A1"/>
</dbReference>
<dbReference type="PANTHER" id="PTHR47966">
    <property type="entry name" value="BETA-SITE APP-CLEAVING ENZYME, ISOFORM A-RELATED"/>
    <property type="match status" value="1"/>
</dbReference>
<proteinExistence type="inferred from homology"/>
<dbReference type="InterPro" id="IPR033121">
    <property type="entry name" value="PEPTIDASE_A1"/>
</dbReference>
<feature type="compositionally biased region" description="Low complexity" evidence="2">
    <location>
        <begin position="455"/>
        <end position="473"/>
    </location>
</feature>
<dbReference type="Proteomes" id="UP001373714">
    <property type="component" value="Unassembled WGS sequence"/>
</dbReference>
<dbReference type="Gene3D" id="2.40.70.10">
    <property type="entry name" value="Acid Proteases"/>
    <property type="match status" value="2"/>
</dbReference>
<dbReference type="PROSITE" id="PS51767">
    <property type="entry name" value="PEPTIDASE_A1"/>
    <property type="match status" value="1"/>
</dbReference>
<dbReference type="GO" id="GO:0006508">
    <property type="term" value="P:proteolysis"/>
    <property type="evidence" value="ECO:0007669"/>
    <property type="project" value="InterPro"/>
</dbReference>
<dbReference type="Pfam" id="PF00026">
    <property type="entry name" value="Asp"/>
    <property type="match status" value="1"/>
</dbReference>
<evidence type="ECO:0000256" key="1">
    <source>
        <dbReference type="ARBA" id="ARBA00007447"/>
    </source>
</evidence>
<accession>A0AAV9UGA1</accession>
<dbReference type="PANTHER" id="PTHR47966:SF51">
    <property type="entry name" value="BETA-SITE APP-CLEAVING ENZYME, ISOFORM A-RELATED"/>
    <property type="match status" value="1"/>
</dbReference>
<evidence type="ECO:0000256" key="3">
    <source>
        <dbReference type="SAM" id="Phobius"/>
    </source>
</evidence>
<keyword evidence="3" id="KW-0812">Transmembrane</keyword>
<dbReference type="InterPro" id="IPR021109">
    <property type="entry name" value="Peptidase_aspartic_dom_sf"/>
</dbReference>
<evidence type="ECO:0000259" key="4">
    <source>
        <dbReference type="PROSITE" id="PS51767"/>
    </source>
</evidence>
<sequence length="577" mass="62287">MAPYTQPSAQILQKSILGLLYAGLFVCTLTAIFYVIRVYRLSKEIAVGREIVALEKRSLGVSSVVRREDSGGNGRWVVLPVRYDYTALRGFDNSLYTDVFVGDDRQPITLAVTLQQVTWVPQLPASRTAFCGNLTNEDGCAIAAVSGYYRPPTNVSGGDVFRLEGGSNSTASGFWTESTLTAGSTSIPFEFGVATLWQNLVPSLGLGIYPVNRSPTHPSYLDALLRQGKIAGQYVSCYDISNPDKSGEIVIGGVDTGKYVGNLKVLKGGAYPGMVGSPGVMVATGQNSSFGIGEVGKWALLTPDTRFLWLPQPIVYNIISAFPVTTYNLQPGNSFPVYTVPCDTKFDPSWAIELTFEGVVINIPFNHLITSIEVTAGGPNRKRCVLAVQPNDGRYILPGYTFSYILGGPFWRSAYVVLNPRENITAIAAPQANAVSQSIVPLGGEFGTNIQSVEGSPGSSSSTSTNNSQPQQKKGMSVGVIVGVSIAGAVALLLIALGIFSFYRRKRRMRKMEACEPPDWNRVELPWDGQTRTNGLHEDFEKRRTGGTPLEGRAELPAGGQQERYELPGSMHIGVAP</sequence>
<reference evidence="5 6" key="1">
    <citation type="submission" date="2019-10" db="EMBL/GenBank/DDBJ databases">
        <authorList>
            <person name="Palmer J.M."/>
        </authorList>
    </citation>
    <scope>NUCLEOTIDE SEQUENCE [LARGE SCALE GENOMIC DNA]</scope>
    <source>
        <strain evidence="5 6">TWF730</strain>
    </source>
</reference>